<evidence type="ECO:0000313" key="3">
    <source>
        <dbReference type="Proteomes" id="UP001140217"/>
    </source>
</evidence>
<name>A0A9W8HHF7_9FUNG</name>
<dbReference type="Gene3D" id="3.40.50.960">
    <property type="entry name" value="Lumazine/riboflavin synthase"/>
    <property type="match status" value="1"/>
</dbReference>
<evidence type="ECO:0008006" key="4">
    <source>
        <dbReference type="Google" id="ProtNLM"/>
    </source>
</evidence>
<protein>
    <recommendedName>
        <fullName evidence="4">6,7-dimethyl-8-ribityllumazine synthase</fullName>
    </recommendedName>
</protein>
<comment type="caution">
    <text evidence="2">The sequence shown here is derived from an EMBL/GenBank/DDBJ whole genome shotgun (WGS) entry which is preliminary data.</text>
</comment>
<feature type="region of interest" description="Disordered" evidence="1">
    <location>
        <begin position="1"/>
        <end position="27"/>
    </location>
</feature>
<evidence type="ECO:0000313" key="2">
    <source>
        <dbReference type="EMBL" id="KAJ2785138.1"/>
    </source>
</evidence>
<dbReference type="OrthoDB" id="5513487at2759"/>
<accession>A0A9W8HHF7</accession>
<keyword evidence="3" id="KW-1185">Reference proteome</keyword>
<proteinExistence type="predicted"/>
<organism evidence="2 3">
    <name type="scientific">Coemansia javaensis</name>
    <dbReference type="NCBI Taxonomy" id="2761396"/>
    <lineage>
        <taxon>Eukaryota</taxon>
        <taxon>Fungi</taxon>
        <taxon>Fungi incertae sedis</taxon>
        <taxon>Zoopagomycota</taxon>
        <taxon>Kickxellomycotina</taxon>
        <taxon>Kickxellomycetes</taxon>
        <taxon>Kickxellales</taxon>
        <taxon>Kickxellaceae</taxon>
        <taxon>Coemansia</taxon>
    </lineage>
</organism>
<dbReference type="GO" id="GO:0009349">
    <property type="term" value="C:riboflavin synthase complex"/>
    <property type="evidence" value="ECO:0007669"/>
    <property type="project" value="InterPro"/>
</dbReference>
<dbReference type="Proteomes" id="UP001140217">
    <property type="component" value="Unassembled WGS sequence"/>
</dbReference>
<dbReference type="AlphaFoldDB" id="A0A9W8HHF7"/>
<sequence>MTKDPTNSRDPDGGDGTRVPILRREAERPRWTKPPQVAVVYSAENWAQVEPLVNDLRYELTERYHFSPFSIKITQAESVHDIPQYITTLHQRSDIVFALGVVFRSAPVFEQRLVDLTTRRIGDISVPNRPAVFDCILVRDDPAHLADHLAALAAKPPAAGCTTMAAVWARRAVDTYTMLGRTIH</sequence>
<dbReference type="InterPro" id="IPR036467">
    <property type="entry name" value="LS/RS_sf"/>
</dbReference>
<dbReference type="EMBL" id="JANBUL010000015">
    <property type="protein sequence ID" value="KAJ2785138.1"/>
    <property type="molecule type" value="Genomic_DNA"/>
</dbReference>
<evidence type="ECO:0000256" key="1">
    <source>
        <dbReference type="SAM" id="MobiDB-lite"/>
    </source>
</evidence>
<dbReference type="SUPFAM" id="SSF52121">
    <property type="entry name" value="Lumazine synthase"/>
    <property type="match status" value="1"/>
</dbReference>
<feature type="compositionally biased region" description="Basic and acidic residues" evidence="1">
    <location>
        <begin position="1"/>
        <end position="12"/>
    </location>
</feature>
<reference evidence="2" key="1">
    <citation type="submission" date="2022-07" db="EMBL/GenBank/DDBJ databases">
        <title>Phylogenomic reconstructions and comparative analyses of Kickxellomycotina fungi.</title>
        <authorList>
            <person name="Reynolds N.K."/>
            <person name="Stajich J.E."/>
            <person name="Barry K."/>
            <person name="Grigoriev I.V."/>
            <person name="Crous P."/>
            <person name="Smith M.E."/>
        </authorList>
    </citation>
    <scope>NUCLEOTIDE SEQUENCE</scope>
    <source>
        <strain evidence="2">NBRC 105414</strain>
    </source>
</reference>
<dbReference type="GO" id="GO:0009231">
    <property type="term" value="P:riboflavin biosynthetic process"/>
    <property type="evidence" value="ECO:0007669"/>
    <property type="project" value="InterPro"/>
</dbReference>
<gene>
    <name evidence="2" type="ORF">H4R18_000726</name>
</gene>